<evidence type="ECO:0000313" key="3">
    <source>
        <dbReference type="Proteomes" id="UP000192731"/>
    </source>
</evidence>
<dbReference type="Proteomes" id="UP000192731">
    <property type="component" value="Unassembled WGS sequence"/>
</dbReference>
<dbReference type="RefSeq" id="WP_084054337.1">
    <property type="nucleotide sequence ID" value="NZ_FWWT01000023.1"/>
</dbReference>
<reference evidence="2 3" key="1">
    <citation type="submission" date="2017-04" db="EMBL/GenBank/DDBJ databases">
        <authorList>
            <person name="Afonso C.L."/>
            <person name="Miller P.J."/>
            <person name="Scott M.A."/>
            <person name="Spackman E."/>
            <person name="Goraichik I."/>
            <person name="Dimitrov K.M."/>
            <person name="Suarez D.L."/>
            <person name="Swayne D.E."/>
        </authorList>
    </citation>
    <scope>NUCLEOTIDE SEQUENCE [LARGE SCALE GENOMIC DNA]</scope>
    <source>
        <strain evidence="2 3">DSM 11270</strain>
    </source>
</reference>
<proteinExistence type="predicted"/>
<keyword evidence="3" id="KW-1185">Reference proteome</keyword>
<keyword evidence="1" id="KW-0175">Coiled coil</keyword>
<protein>
    <recommendedName>
        <fullName evidence="4">Translation initiation factor 2</fullName>
    </recommendedName>
</protein>
<dbReference type="STRING" id="656914.SAMN00017405_1485"/>
<name>A0A1W1VTN7_DESTI</name>
<evidence type="ECO:0000313" key="2">
    <source>
        <dbReference type="EMBL" id="SMB96254.1"/>
    </source>
</evidence>
<accession>A0A1W1VTN7</accession>
<sequence>MEVENLKKRIEYLENQVEYLRVSRRVLMNLLEKTEKEKRLLSIKYESENKKLHKDNLKYVYWLWDKNKRILELESRKKSY</sequence>
<dbReference type="EMBL" id="FWWT01000023">
    <property type="protein sequence ID" value="SMB96254.1"/>
    <property type="molecule type" value="Genomic_DNA"/>
</dbReference>
<organism evidence="2 3">
    <name type="scientific">Desulfonispora thiosulfatigenes DSM 11270</name>
    <dbReference type="NCBI Taxonomy" id="656914"/>
    <lineage>
        <taxon>Bacteria</taxon>
        <taxon>Bacillati</taxon>
        <taxon>Bacillota</taxon>
        <taxon>Clostridia</taxon>
        <taxon>Eubacteriales</taxon>
        <taxon>Peptococcaceae</taxon>
        <taxon>Desulfonispora</taxon>
    </lineage>
</organism>
<feature type="coiled-coil region" evidence="1">
    <location>
        <begin position="3"/>
        <end position="51"/>
    </location>
</feature>
<dbReference type="OrthoDB" id="1683221at2"/>
<evidence type="ECO:0000256" key="1">
    <source>
        <dbReference type="SAM" id="Coils"/>
    </source>
</evidence>
<gene>
    <name evidence="2" type="ORF">SAMN00017405_1485</name>
</gene>
<evidence type="ECO:0008006" key="4">
    <source>
        <dbReference type="Google" id="ProtNLM"/>
    </source>
</evidence>
<dbReference type="AlphaFoldDB" id="A0A1W1VTN7"/>